<sequence>MVATPSSCADYAAQSNRSIVSDLVRASCPESDNQIDRDAEESEISVRLVHEECSQYAFR</sequence>
<dbReference type="EMBL" id="BSEV01000050">
    <property type="protein sequence ID" value="GLK15388.1"/>
    <property type="molecule type" value="Genomic_DNA"/>
</dbReference>
<accession>A0A9W6MIV5</accession>
<name>A0A9W6MIV5_9ACTN</name>
<evidence type="ECO:0000313" key="1">
    <source>
        <dbReference type="EMBL" id="GLK15388.1"/>
    </source>
</evidence>
<gene>
    <name evidence="1" type="ORF">GCM10017600_88010</name>
</gene>
<proteinExistence type="predicted"/>
<dbReference type="Proteomes" id="UP001143474">
    <property type="component" value="Unassembled WGS sequence"/>
</dbReference>
<evidence type="ECO:0000313" key="2">
    <source>
        <dbReference type="Proteomes" id="UP001143474"/>
    </source>
</evidence>
<reference evidence="1" key="2">
    <citation type="submission" date="2023-01" db="EMBL/GenBank/DDBJ databases">
        <authorList>
            <person name="Sun Q."/>
            <person name="Evtushenko L."/>
        </authorList>
    </citation>
    <scope>NUCLEOTIDE SEQUENCE</scope>
    <source>
        <strain evidence="1">VKM Ac-2007</strain>
    </source>
</reference>
<protein>
    <submittedName>
        <fullName evidence="1">Uncharacterized protein</fullName>
    </submittedName>
</protein>
<organism evidence="1 2">
    <name type="scientific">Streptosporangium carneum</name>
    <dbReference type="NCBI Taxonomy" id="47481"/>
    <lineage>
        <taxon>Bacteria</taxon>
        <taxon>Bacillati</taxon>
        <taxon>Actinomycetota</taxon>
        <taxon>Actinomycetes</taxon>
        <taxon>Streptosporangiales</taxon>
        <taxon>Streptosporangiaceae</taxon>
        <taxon>Streptosporangium</taxon>
    </lineage>
</organism>
<keyword evidence="2" id="KW-1185">Reference proteome</keyword>
<reference evidence="1" key="1">
    <citation type="journal article" date="2014" name="Int. J. Syst. Evol. Microbiol.">
        <title>Complete genome sequence of Corynebacterium casei LMG S-19264T (=DSM 44701T), isolated from a smear-ripened cheese.</title>
        <authorList>
            <consortium name="US DOE Joint Genome Institute (JGI-PGF)"/>
            <person name="Walter F."/>
            <person name="Albersmeier A."/>
            <person name="Kalinowski J."/>
            <person name="Ruckert C."/>
        </authorList>
    </citation>
    <scope>NUCLEOTIDE SEQUENCE</scope>
    <source>
        <strain evidence="1">VKM Ac-2007</strain>
    </source>
</reference>
<dbReference type="AlphaFoldDB" id="A0A9W6MIV5"/>
<comment type="caution">
    <text evidence="1">The sequence shown here is derived from an EMBL/GenBank/DDBJ whole genome shotgun (WGS) entry which is preliminary data.</text>
</comment>